<evidence type="ECO:0000256" key="1">
    <source>
        <dbReference type="ARBA" id="ARBA00022884"/>
    </source>
</evidence>
<sequence length="331" mass="38643">MADDKEKQDLFGLEAEDSDGHSSQEEEVEVVDSRFKTMRSRTKKSQADDESDLDSDDDISDDGNDDIFGDESDESKEEDTEEVSGEINDKSSSKTASKKKKKIKPLTPEELEKFEKEQKKMGVCYLPRIPPFMKPMRVKALLSEYAEIGRIYLQPEDPKITARRKKYGKNRRVNYVEGWVEFKDKKRAKTLSTYLNMKQIGGKRKSHYYHDVWNIKYLPKFKWTHLTEQIAYERQAREQRLRAEIAQANRENKTYIQNVERSKMHKSIEEKKRKRGDDDDGKTEVLRRSFKQRELVEREGDTSAKALKTGKAAMDRVDDTMKSVLSKVFGK</sequence>
<evidence type="ECO:0000256" key="2">
    <source>
        <dbReference type="ARBA" id="ARBA00032634"/>
    </source>
</evidence>
<organism evidence="4 5">
    <name type="scientific">Phycomyces blakesleeanus</name>
    <dbReference type="NCBI Taxonomy" id="4837"/>
    <lineage>
        <taxon>Eukaryota</taxon>
        <taxon>Fungi</taxon>
        <taxon>Fungi incertae sedis</taxon>
        <taxon>Mucoromycota</taxon>
        <taxon>Mucoromycotina</taxon>
        <taxon>Mucoromycetes</taxon>
        <taxon>Mucorales</taxon>
        <taxon>Phycomycetaceae</taxon>
        <taxon>Phycomyces</taxon>
    </lineage>
</organism>
<proteinExistence type="predicted"/>
<comment type="caution">
    <text evidence="4">The sequence shown here is derived from an EMBL/GenBank/DDBJ whole genome shotgun (WGS) entry which is preliminary data.</text>
</comment>
<keyword evidence="1" id="KW-0694">RNA-binding</keyword>
<protein>
    <recommendedName>
        <fullName evidence="2">18S rRNA factor 2</fullName>
    </recommendedName>
</protein>
<dbReference type="EMBL" id="JBCLYO010000003">
    <property type="protein sequence ID" value="KAL0091553.1"/>
    <property type="molecule type" value="Genomic_DNA"/>
</dbReference>
<evidence type="ECO:0000313" key="4">
    <source>
        <dbReference type="EMBL" id="KAL0091553.1"/>
    </source>
</evidence>
<dbReference type="InterPro" id="IPR012677">
    <property type="entry name" value="Nucleotide-bd_a/b_plait_sf"/>
</dbReference>
<dbReference type="CDD" id="cd12263">
    <property type="entry name" value="RRM_ABT1_like"/>
    <property type="match status" value="1"/>
</dbReference>
<dbReference type="Proteomes" id="UP001448207">
    <property type="component" value="Unassembled WGS sequence"/>
</dbReference>
<keyword evidence="5" id="KW-1185">Reference proteome</keyword>
<reference evidence="4 5" key="1">
    <citation type="submission" date="2024-04" db="EMBL/GenBank/DDBJ databases">
        <title>Symmetric and asymmetric DNA N6-adenine methylation regulates different biological responses in Mucorales.</title>
        <authorList>
            <consortium name="Lawrence Berkeley National Laboratory"/>
            <person name="Lax C."/>
            <person name="Mondo S.J."/>
            <person name="Osorio-Concepcion M."/>
            <person name="Muszewska A."/>
            <person name="Corrochano-Luque M."/>
            <person name="Gutierrez G."/>
            <person name="Riley R."/>
            <person name="Lipzen A."/>
            <person name="Guo J."/>
            <person name="Hundley H."/>
            <person name="Amirebrahimi M."/>
            <person name="Ng V."/>
            <person name="Lorenzo-Gutierrez D."/>
            <person name="Binder U."/>
            <person name="Yang J."/>
            <person name="Song Y."/>
            <person name="Canovas D."/>
            <person name="Navarro E."/>
            <person name="Freitag M."/>
            <person name="Gabaldon T."/>
            <person name="Grigoriev I.V."/>
            <person name="Corrochano L.M."/>
            <person name="Nicolas F.E."/>
            <person name="Garre V."/>
        </authorList>
    </citation>
    <scope>NUCLEOTIDE SEQUENCE [LARGE SCALE GENOMIC DNA]</scope>
    <source>
        <strain evidence="4 5">L51</strain>
    </source>
</reference>
<gene>
    <name evidence="4" type="ORF">J3Q64DRAFT_1635820</name>
</gene>
<dbReference type="Gene3D" id="3.30.70.330">
    <property type="match status" value="1"/>
</dbReference>
<evidence type="ECO:0000256" key="3">
    <source>
        <dbReference type="SAM" id="MobiDB-lite"/>
    </source>
</evidence>
<dbReference type="PANTHER" id="PTHR12311:SF7">
    <property type="entry name" value="ACTIVATOR OF BASAL TRANSCRIPTION 1"/>
    <property type="match status" value="1"/>
</dbReference>
<feature type="region of interest" description="Disordered" evidence="3">
    <location>
        <begin position="1"/>
        <end position="104"/>
    </location>
</feature>
<accession>A0ABR3B664</accession>
<evidence type="ECO:0000313" key="5">
    <source>
        <dbReference type="Proteomes" id="UP001448207"/>
    </source>
</evidence>
<feature type="compositionally biased region" description="Acidic residues" evidence="3">
    <location>
        <begin position="48"/>
        <end position="84"/>
    </location>
</feature>
<dbReference type="InterPro" id="IPR039119">
    <property type="entry name" value="ABT1/Esf2"/>
</dbReference>
<dbReference type="PANTHER" id="PTHR12311">
    <property type="entry name" value="ACTIVATOR OF BASAL TRANSCRIPTION 1"/>
    <property type="match status" value="1"/>
</dbReference>
<feature type="region of interest" description="Disordered" evidence="3">
    <location>
        <begin position="260"/>
        <end position="292"/>
    </location>
</feature>
<dbReference type="InterPro" id="IPR034353">
    <property type="entry name" value="ABT1/ESF2_RRM"/>
</dbReference>
<name>A0ABR3B664_PHYBL</name>